<keyword evidence="1" id="KW-0812">Transmembrane</keyword>
<evidence type="ECO:0000256" key="1">
    <source>
        <dbReference type="SAM" id="Phobius"/>
    </source>
</evidence>
<dbReference type="InterPro" id="IPR024623">
    <property type="entry name" value="YtxH"/>
</dbReference>
<dbReference type="AlphaFoldDB" id="A0A937X4J9"/>
<dbReference type="Pfam" id="PF12732">
    <property type="entry name" value="YtxH"/>
    <property type="match status" value="1"/>
</dbReference>
<name>A0A937X4J9_9BACT</name>
<evidence type="ECO:0000313" key="2">
    <source>
        <dbReference type="EMBL" id="MBM3275784.1"/>
    </source>
</evidence>
<reference evidence="2 3" key="1">
    <citation type="submission" date="2019-03" db="EMBL/GenBank/DDBJ databases">
        <title>Lake Tanganyika Metagenome-Assembled Genomes (MAGs).</title>
        <authorList>
            <person name="Tran P."/>
        </authorList>
    </citation>
    <scope>NUCLEOTIDE SEQUENCE [LARGE SCALE GENOMIC DNA]</scope>
    <source>
        <strain evidence="2">K_DeepCast_65m_m2_236</strain>
    </source>
</reference>
<evidence type="ECO:0000313" key="3">
    <source>
        <dbReference type="Proteomes" id="UP000703893"/>
    </source>
</evidence>
<feature type="transmembrane region" description="Helical" evidence="1">
    <location>
        <begin position="6"/>
        <end position="29"/>
    </location>
</feature>
<gene>
    <name evidence="2" type="ORF">FJZ00_11565</name>
</gene>
<keyword evidence="1" id="KW-0472">Membrane</keyword>
<dbReference type="PANTHER" id="PTHR35792">
    <property type="entry name" value="GENERAL STRESS PROTEIN"/>
    <property type="match status" value="1"/>
</dbReference>
<dbReference type="PANTHER" id="PTHR35792:SF2">
    <property type="entry name" value="GENERAL STRESS PROTEIN"/>
    <property type="match status" value="1"/>
</dbReference>
<comment type="caution">
    <text evidence="2">The sequence shown here is derived from an EMBL/GenBank/DDBJ whole genome shotgun (WGS) entry which is preliminary data.</text>
</comment>
<organism evidence="2 3">
    <name type="scientific">Candidatus Tanganyikabacteria bacterium</name>
    <dbReference type="NCBI Taxonomy" id="2961651"/>
    <lineage>
        <taxon>Bacteria</taxon>
        <taxon>Bacillati</taxon>
        <taxon>Candidatus Sericytochromatia</taxon>
        <taxon>Candidatus Tanganyikabacteria</taxon>
    </lineage>
</organism>
<keyword evidence="1" id="KW-1133">Transmembrane helix</keyword>
<proteinExistence type="predicted"/>
<protein>
    <submittedName>
        <fullName evidence="2">YtxH domain-containing protein</fullName>
    </submittedName>
</protein>
<sequence>MDQRSGTLELLTGLIVGALGGFAVGMLMAPQTGTRTREQLNDQISDLRVRTNEMLEHVRGNTESLLASTRTTIEEKLNLLSDAMEAGKKAAAYKREELIEGEGTAN</sequence>
<dbReference type="EMBL" id="VGJX01000719">
    <property type="protein sequence ID" value="MBM3275784.1"/>
    <property type="molecule type" value="Genomic_DNA"/>
</dbReference>
<dbReference type="Proteomes" id="UP000703893">
    <property type="component" value="Unassembled WGS sequence"/>
</dbReference>
<dbReference type="InterPro" id="IPR052928">
    <property type="entry name" value="Desiccation-related_membrane"/>
</dbReference>
<accession>A0A937X4J9</accession>